<reference evidence="2 3" key="1">
    <citation type="submission" date="2018-05" db="EMBL/GenBank/DDBJ databases">
        <title>Genomic Encyclopedia of Type Strains, Phase IV (KMG-IV): sequencing the most valuable type-strain genomes for metagenomic binning, comparative biology and taxonomic classification.</title>
        <authorList>
            <person name="Goeker M."/>
        </authorList>
    </citation>
    <scope>NUCLEOTIDE SEQUENCE [LARGE SCALE GENOMIC DNA]</scope>
    <source>
        <strain evidence="2 3">DSM 16791</strain>
    </source>
</reference>
<sequence length="400" mass="43219">MKNALSITCAALLLGGLVESRAELKCSAKFDINSNGTVEIGKEIDICILHQTSSVHRTFDRNLNGVIDGNELADLEAGVRKSADFVTLSVDTADELGSRRGIKPQAAAKPEPPSKDRFNTKSGILLRNAYQAPSVILAPTENLAKVAGASFTFSHDRLTDNYTASGTGALMVYGHWDLNGLSGFNSEQPPGAGNFLTGAAAHVGIEFDRKVNRSNPSRDINSLVFKAGGEAEFGGPYWSHYIRADLFDSSDFELNSHVIGGSLEYEPVSLDLGIGVARQIGGLPLYYRWRPVAHIEYQHVADTGGSAVLESQPDIAFGGPVITGELYLGGALERLFFNATYWQMFDLGGDIPDFHYFEVGANWGLDEKGHLALTAKYRTGNLPKTRQSVDDITIGLTAKF</sequence>
<evidence type="ECO:0000313" key="2">
    <source>
        <dbReference type="EMBL" id="PWW03815.1"/>
    </source>
</evidence>
<accession>A0A317PSS9</accession>
<dbReference type="OrthoDB" id="8453931at2"/>
<evidence type="ECO:0000313" key="3">
    <source>
        <dbReference type="Proteomes" id="UP000246352"/>
    </source>
</evidence>
<dbReference type="EMBL" id="QGTR01000001">
    <property type="protein sequence ID" value="PWW03815.1"/>
    <property type="molecule type" value="Genomic_DNA"/>
</dbReference>
<protein>
    <submittedName>
        <fullName evidence="2">Uncharacterized protein</fullName>
    </submittedName>
</protein>
<feature type="region of interest" description="Disordered" evidence="1">
    <location>
        <begin position="99"/>
        <end position="118"/>
    </location>
</feature>
<dbReference type="RefSeq" id="WP_110030323.1">
    <property type="nucleotide sequence ID" value="NZ_QGTR01000001.1"/>
</dbReference>
<dbReference type="Proteomes" id="UP000246352">
    <property type="component" value="Unassembled WGS sequence"/>
</dbReference>
<name>A0A317PSS9_9HYPH</name>
<keyword evidence="3" id="KW-1185">Reference proteome</keyword>
<gene>
    <name evidence="2" type="ORF">DFR52_101503</name>
</gene>
<comment type="caution">
    <text evidence="2">The sequence shown here is derived from an EMBL/GenBank/DDBJ whole genome shotgun (WGS) entry which is preliminary data.</text>
</comment>
<dbReference type="AlphaFoldDB" id="A0A317PSS9"/>
<evidence type="ECO:0000256" key="1">
    <source>
        <dbReference type="SAM" id="MobiDB-lite"/>
    </source>
</evidence>
<proteinExistence type="predicted"/>
<organism evidence="2 3">
    <name type="scientific">Hoeflea marina</name>
    <dbReference type="NCBI Taxonomy" id="274592"/>
    <lineage>
        <taxon>Bacteria</taxon>
        <taxon>Pseudomonadati</taxon>
        <taxon>Pseudomonadota</taxon>
        <taxon>Alphaproteobacteria</taxon>
        <taxon>Hyphomicrobiales</taxon>
        <taxon>Rhizobiaceae</taxon>
        <taxon>Hoeflea</taxon>
    </lineage>
</organism>